<dbReference type="HOGENOM" id="CLU_3230878_0_0_4"/>
<evidence type="ECO:0000313" key="2">
    <source>
        <dbReference type="Proteomes" id="UP000007437"/>
    </source>
</evidence>
<sequence>MYVEARCKGTHDLMRVVPEFAAVSTDTRFAVSNEVFARMTDDQ</sequence>
<dbReference type="KEGG" id="brh:RBRH_01122"/>
<dbReference type="AlphaFoldDB" id="E5AP20"/>
<dbReference type="EMBL" id="FR687359">
    <property type="protein sequence ID" value="CBW74352.1"/>
    <property type="molecule type" value="Genomic_DNA"/>
</dbReference>
<name>E5AP20_MYCRK</name>
<reference evidence="1 2" key="1">
    <citation type="journal article" date="2011" name="J. Bacteriol.">
        <title>Complete genome sequence of Burkholderia rhizoxinica, an endosymbiont of Rhizopus microsporus.</title>
        <authorList>
            <person name="Lackner G."/>
            <person name="Moebius N."/>
            <person name="Partida-Martinez L."/>
            <person name="Hertweck C."/>
        </authorList>
    </citation>
    <scope>NUCLEOTIDE SEQUENCE [LARGE SCALE GENOMIC DNA]</scope>
    <source>
        <strain evidence="2">DSM 19002 / CIP 109453 / HKI 454</strain>
    </source>
</reference>
<evidence type="ECO:0000313" key="1">
    <source>
        <dbReference type="EMBL" id="CBW74352.1"/>
    </source>
</evidence>
<accession>E5AP20</accession>
<gene>
    <name evidence="1" type="ordered locus">RBRH_01122</name>
</gene>
<proteinExistence type="predicted"/>
<organism evidence="1 2">
    <name type="scientific">Mycetohabitans rhizoxinica (strain DSM 19002 / CIP 109453 / HKI 454)</name>
    <name type="common">Paraburkholderia rhizoxinica</name>
    <dbReference type="NCBI Taxonomy" id="882378"/>
    <lineage>
        <taxon>Bacteria</taxon>
        <taxon>Pseudomonadati</taxon>
        <taxon>Pseudomonadota</taxon>
        <taxon>Betaproteobacteria</taxon>
        <taxon>Burkholderiales</taxon>
        <taxon>Burkholderiaceae</taxon>
        <taxon>Mycetohabitans</taxon>
    </lineage>
</organism>
<dbReference type="Proteomes" id="UP000007437">
    <property type="component" value="Chromosome"/>
</dbReference>
<dbReference type="STRING" id="882378.RBRH_01122"/>
<protein>
    <submittedName>
        <fullName evidence="1">Uncharacterized protein</fullName>
    </submittedName>
</protein>